<evidence type="ECO:0000256" key="1">
    <source>
        <dbReference type="SAM" id="MobiDB-lite"/>
    </source>
</evidence>
<gene>
    <name evidence="2" type="ORF">B0T24DRAFT_664936</name>
</gene>
<feature type="region of interest" description="Disordered" evidence="1">
    <location>
        <begin position="81"/>
        <end position="125"/>
    </location>
</feature>
<dbReference type="EMBL" id="JAULSN010000003">
    <property type="protein sequence ID" value="KAK3375826.1"/>
    <property type="molecule type" value="Genomic_DNA"/>
</dbReference>
<organism evidence="2 3">
    <name type="scientific">Lasiosphaeria ovina</name>
    <dbReference type="NCBI Taxonomy" id="92902"/>
    <lineage>
        <taxon>Eukaryota</taxon>
        <taxon>Fungi</taxon>
        <taxon>Dikarya</taxon>
        <taxon>Ascomycota</taxon>
        <taxon>Pezizomycotina</taxon>
        <taxon>Sordariomycetes</taxon>
        <taxon>Sordariomycetidae</taxon>
        <taxon>Sordariales</taxon>
        <taxon>Lasiosphaeriaceae</taxon>
        <taxon>Lasiosphaeria</taxon>
    </lineage>
</organism>
<evidence type="ECO:0000313" key="2">
    <source>
        <dbReference type="EMBL" id="KAK3375826.1"/>
    </source>
</evidence>
<dbReference type="Proteomes" id="UP001287356">
    <property type="component" value="Unassembled WGS sequence"/>
</dbReference>
<reference evidence="2" key="1">
    <citation type="journal article" date="2023" name="Mol. Phylogenet. Evol.">
        <title>Genome-scale phylogeny and comparative genomics of the fungal order Sordariales.</title>
        <authorList>
            <person name="Hensen N."/>
            <person name="Bonometti L."/>
            <person name="Westerberg I."/>
            <person name="Brannstrom I.O."/>
            <person name="Guillou S."/>
            <person name="Cros-Aarteil S."/>
            <person name="Calhoun S."/>
            <person name="Haridas S."/>
            <person name="Kuo A."/>
            <person name="Mondo S."/>
            <person name="Pangilinan J."/>
            <person name="Riley R."/>
            <person name="LaButti K."/>
            <person name="Andreopoulos B."/>
            <person name="Lipzen A."/>
            <person name="Chen C."/>
            <person name="Yan M."/>
            <person name="Daum C."/>
            <person name="Ng V."/>
            <person name="Clum A."/>
            <person name="Steindorff A."/>
            <person name="Ohm R.A."/>
            <person name="Martin F."/>
            <person name="Silar P."/>
            <person name="Natvig D.O."/>
            <person name="Lalanne C."/>
            <person name="Gautier V."/>
            <person name="Ament-Velasquez S.L."/>
            <person name="Kruys A."/>
            <person name="Hutchinson M.I."/>
            <person name="Powell A.J."/>
            <person name="Barry K."/>
            <person name="Miller A.N."/>
            <person name="Grigoriev I.V."/>
            <person name="Debuchy R."/>
            <person name="Gladieux P."/>
            <person name="Hiltunen Thoren M."/>
            <person name="Johannesson H."/>
        </authorList>
    </citation>
    <scope>NUCLEOTIDE SEQUENCE</scope>
    <source>
        <strain evidence="2">CBS 958.72</strain>
    </source>
</reference>
<proteinExistence type="predicted"/>
<accession>A0AAE0KH17</accession>
<name>A0AAE0KH17_9PEZI</name>
<comment type="caution">
    <text evidence="2">The sequence shown here is derived from an EMBL/GenBank/DDBJ whole genome shotgun (WGS) entry which is preliminary data.</text>
</comment>
<keyword evidence="3" id="KW-1185">Reference proteome</keyword>
<evidence type="ECO:0000313" key="3">
    <source>
        <dbReference type="Proteomes" id="UP001287356"/>
    </source>
</evidence>
<sequence length="211" mass="23077">MFETACAALFAFSSGWPTRLRPVAYIHVKPSLKKTGSVLLSFGSDSSKDIILPSIEEVAAATAEYHKKVEERNLALSKAMTKHPNTGIAPSPARPPAATTGQPPRPAAHPTATAIQPNRIPVPPSMRLEKPTPVKYEKNQCSIHLENNQFVLHDDSGSFSTRMEASRLEGLEGIIERKDDKYIIKVEDFDNTVEIKLGGTATLAIFSVVWD</sequence>
<protein>
    <submittedName>
        <fullName evidence="2">Uncharacterized protein</fullName>
    </submittedName>
</protein>
<reference evidence="2" key="2">
    <citation type="submission" date="2023-06" db="EMBL/GenBank/DDBJ databases">
        <authorList>
            <consortium name="Lawrence Berkeley National Laboratory"/>
            <person name="Haridas S."/>
            <person name="Hensen N."/>
            <person name="Bonometti L."/>
            <person name="Westerberg I."/>
            <person name="Brannstrom I.O."/>
            <person name="Guillou S."/>
            <person name="Cros-Aarteil S."/>
            <person name="Calhoun S."/>
            <person name="Kuo A."/>
            <person name="Mondo S."/>
            <person name="Pangilinan J."/>
            <person name="Riley R."/>
            <person name="Labutti K."/>
            <person name="Andreopoulos B."/>
            <person name="Lipzen A."/>
            <person name="Chen C."/>
            <person name="Yanf M."/>
            <person name="Daum C."/>
            <person name="Ng V."/>
            <person name="Clum A."/>
            <person name="Steindorff A."/>
            <person name="Ohm R."/>
            <person name="Martin F."/>
            <person name="Silar P."/>
            <person name="Natvig D."/>
            <person name="Lalanne C."/>
            <person name="Gautier V."/>
            <person name="Ament-Velasquez S.L."/>
            <person name="Kruys A."/>
            <person name="Hutchinson M.I."/>
            <person name="Powell A.J."/>
            <person name="Barry K."/>
            <person name="Miller A.N."/>
            <person name="Grigoriev I.V."/>
            <person name="Debuchy R."/>
            <person name="Gladieux P."/>
            <person name="Thoren M.H."/>
            <person name="Johannesson H."/>
        </authorList>
    </citation>
    <scope>NUCLEOTIDE SEQUENCE</scope>
    <source>
        <strain evidence="2">CBS 958.72</strain>
    </source>
</reference>
<dbReference type="AlphaFoldDB" id="A0AAE0KH17"/>